<proteinExistence type="predicted"/>
<dbReference type="Proteomes" id="UP001595660">
    <property type="component" value="Unassembled WGS sequence"/>
</dbReference>
<dbReference type="RefSeq" id="WP_232570777.1">
    <property type="nucleotide sequence ID" value="NZ_CP089466.1"/>
</dbReference>
<feature type="compositionally biased region" description="Acidic residues" evidence="2">
    <location>
        <begin position="265"/>
        <end position="279"/>
    </location>
</feature>
<dbReference type="AlphaFoldDB" id="A0ABD5NFW4"/>
<gene>
    <name evidence="3" type="ORF">ACFOKC_10265</name>
</gene>
<protein>
    <recommendedName>
        <fullName evidence="5">DUF5667 domain-containing protein</fullName>
    </recommendedName>
</protein>
<evidence type="ECO:0000256" key="2">
    <source>
        <dbReference type="SAM" id="MobiDB-lite"/>
    </source>
</evidence>
<evidence type="ECO:0000256" key="1">
    <source>
        <dbReference type="SAM" id="Coils"/>
    </source>
</evidence>
<organism evidence="3 4">
    <name type="scientific">Halobacterium litoreum</name>
    <dbReference type="NCBI Taxonomy" id="2039234"/>
    <lineage>
        <taxon>Archaea</taxon>
        <taxon>Methanobacteriati</taxon>
        <taxon>Methanobacteriota</taxon>
        <taxon>Stenosarchaea group</taxon>
        <taxon>Halobacteria</taxon>
        <taxon>Halobacteriales</taxon>
        <taxon>Halobacteriaceae</taxon>
        <taxon>Halobacterium</taxon>
    </lineage>
</organism>
<feature type="coiled-coil region" evidence="1">
    <location>
        <begin position="95"/>
        <end position="122"/>
    </location>
</feature>
<keyword evidence="1" id="KW-0175">Coiled coil</keyword>
<accession>A0ABD5NFW4</accession>
<feature type="compositionally biased region" description="Low complexity" evidence="2">
    <location>
        <begin position="197"/>
        <end position="214"/>
    </location>
</feature>
<reference evidence="3 4" key="1">
    <citation type="journal article" date="2019" name="Int. J. Syst. Evol. Microbiol.">
        <title>The Global Catalogue of Microorganisms (GCM) 10K type strain sequencing project: providing services to taxonomists for standard genome sequencing and annotation.</title>
        <authorList>
            <consortium name="The Broad Institute Genomics Platform"/>
            <consortium name="The Broad Institute Genome Sequencing Center for Infectious Disease"/>
            <person name="Wu L."/>
            <person name="Ma J."/>
        </authorList>
    </citation>
    <scope>NUCLEOTIDE SEQUENCE [LARGE SCALE GENOMIC DNA]</scope>
    <source>
        <strain evidence="3 4">CGMCC 1.12562</strain>
    </source>
</reference>
<evidence type="ECO:0008006" key="5">
    <source>
        <dbReference type="Google" id="ProtNLM"/>
    </source>
</evidence>
<feature type="compositionally biased region" description="Low complexity" evidence="2">
    <location>
        <begin position="287"/>
        <end position="307"/>
    </location>
</feature>
<evidence type="ECO:0000313" key="4">
    <source>
        <dbReference type="Proteomes" id="UP001595660"/>
    </source>
</evidence>
<name>A0ABD5NFW4_9EURY</name>
<feature type="compositionally biased region" description="Acidic residues" evidence="2">
    <location>
        <begin position="216"/>
        <end position="230"/>
    </location>
</feature>
<evidence type="ECO:0000313" key="3">
    <source>
        <dbReference type="EMBL" id="MFC3478106.1"/>
    </source>
</evidence>
<dbReference type="EMBL" id="JBHRWN010000002">
    <property type="protein sequence ID" value="MFC3478106.1"/>
    <property type="molecule type" value="Genomic_DNA"/>
</dbReference>
<sequence length="323" mass="32602">MRRTALFVAVLVVAAGVPLSVGAVGSHAAAGDAASGGVASVAAQDNETANETNGTAPGAQLAAVVSVQGAEVEGDLASRSFGLQMAAAKSNASKAAVLANQSGDLEERLSELRDRKQALIEAKQNGSISQARFRAEMASVAAELSTANNLLNRTTEESTELPAEALAAQGVSAESLQRLRAAAGNLSGPEISEIAREMGGPPFEGDGEGPPFGENDANETDDEGDSDVDLPDGVSVGDLPENVSVADLQDVSMDDLPENATVSDVVDEVENETETDTENDASLGSAPVTTGGPPTNETPGNSTTGPPVSVAWALTAVPLLGIE</sequence>
<dbReference type="GeneID" id="69118892"/>
<comment type="caution">
    <text evidence="3">The sequence shown here is derived from an EMBL/GenBank/DDBJ whole genome shotgun (WGS) entry which is preliminary data.</text>
</comment>
<feature type="region of interest" description="Disordered" evidence="2">
    <location>
        <begin position="195"/>
        <end position="308"/>
    </location>
</feature>
<keyword evidence="4" id="KW-1185">Reference proteome</keyword>